<evidence type="ECO:0000313" key="1">
    <source>
        <dbReference type="EMBL" id="AQQ70861.1"/>
    </source>
</evidence>
<dbReference type="KEGG" id="pbas:SMSP2_01223"/>
<organism evidence="1 2">
    <name type="scientific">Limihaloglobus sulfuriphilus</name>
    <dbReference type="NCBI Taxonomy" id="1851148"/>
    <lineage>
        <taxon>Bacteria</taxon>
        <taxon>Pseudomonadati</taxon>
        <taxon>Planctomycetota</taxon>
        <taxon>Phycisphaerae</taxon>
        <taxon>Sedimentisphaerales</taxon>
        <taxon>Sedimentisphaeraceae</taxon>
        <taxon>Limihaloglobus</taxon>
    </lineage>
</organism>
<dbReference type="EMBL" id="CP019646">
    <property type="protein sequence ID" value="AQQ70861.1"/>
    <property type="molecule type" value="Genomic_DNA"/>
</dbReference>
<reference evidence="2" key="1">
    <citation type="submission" date="2017-02" db="EMBL/GenBank/DDBJ databases">
        <title>Comparative genomics and description of representatives of a novel lineage of planctomycetes thriving in anoxic sediments.</title>
        <authorList>
            <person name="Spring S."/>
            <person name="Bunk B."/>
            <person name="Sproer C."/>
        </authorList>
    </citation>
    <scope>NUCLEOTIDE SEQUENCE [LARGE SCALE GENOMIC DNA]</scope>
    <source>
        <strain evidence="2">SM-Chi-D1</strain>
    </source>
</reference>
<name>A0A1Q2MDT5_9BACT</name>
<proteinExistence type="predicted"/>
<gene>
    <name evidence="1" type="ORF">SMSP2_01223</name>
</gene>
<dbReference type="AlphaFoldDB" id="A0A1Q2MDT5"/>
<evidence type="ECO:0000313" key="2">
    <source>
        <dbReference type="Proteomes" id="UP000188181"/>
    </source>
</evidence>
<accession>A0A1Q2MDT5</accession>
<dbReference type="Proteomes" id="UP000188181">
    <property type="component" value="Chromosome"/>
</dbReference>
<keyword evidence="2" id="KW-1185">Reference proteome</keyword>
<protein>
    <submittedName>
        <fullName evidence="1">Uncharacterized protein</fullName>
    </submittedName>
</protein>
<sequence>MIEESGFSDLIITGLSIENAPKSRFFHNLVKIIHFKFK</sequence>